<dbReference type="GO" id="GO:0046872">
    <property type="term" value="F:metal ion binding"/>
    <property type="evidence" value="ECO:0007669"/>
    <property type="project" value="UniProtKB-KW"/>
</dbReference>
<dbReference type="InterPro" id="IPR017850">
    <property type="entry name" value="Alkaline_phosphatase_core_sf"/>
</dbReference>
<reference evidence="5 6" key="1">
    <citation type="submission" date="2020-07" db="EMBL/GenBank/DDBJ databases">
        <authorList>
            <person name="Feng X."/>
        </authorList>
    </citation>
    <scope>NUCLEOTIDE SEQUENCE [LARGE SCALE GENOMIC DNA]</scope>
    <source>
        <strain evidence="5 6">JCM14086</strain>
    </source>
</reference>
<accession>A0A7X1B3R3</accession>
<protein>
    <submittedName>
        <fullName evidence="5">Sulfatase-like hydrolase/transferase</fullName>
    </submittedName>
</protein>
<evidence type="ECO:0000256" key="1">
    <source>
        <dbReference type="ARBA" id="ARBA00008779"/>
    </source>
</evidence>
<dbReference type="AlphaFoldDB" id="A0A7X1B3R3"/>
<dbReference type="Proteomes" id="UP000525652">
    <property type="component" value="Unassembled WGS sequence"/>
</dbReference>
<keyword evidence="3 5" id="KW-0378">Hydrolase</keyword>
<dbReference type="RefSeq" id="WP_185694593.1">
    <property type="nucleotide sequence ID" value="NZ_JACHVA010000137.1"/>
</dbReference>
<evidence type="ECO:0000259" key="4">
    <source>
        <dbReference type="Pfam" id="PF00884"/>
    </source>
</evidence>
<dbReference type="Pfam" id="PF00884">
    <property type="entry name" value="Sulfatase"/>
    <property type="match status" value="1"/>
</dbReference>
<evidence type="ECO:0000313" key="6">
    <source>
        <dbReference type="Proteomes" id="UP000525652"/>
    </source>
</evidence>
<keyword evidence="2" id="KW-0479">Metal-binding</keyword>
<organism evidence="5 6">
    <name type="scientific">Puniceicoccus vermicola</name>
    <dbReference type="NCBI Taxonomy" id="388746"/>
    <lineage>
        <taxon>Bacteria</taxon>
        <taxon>Pseudomonadati</taxon>
        <taxon>Verrucomicrobiota</taxon>
        <taxon>Opitutia</taxon>
        <taxon>Puniceicoccales</taxon>
        <taxon>Puniceicoccaceae</taxon>
        <taxon>Puniceicoccus</taxon>
    </lineage>
</organism>
<keyword evidence="6" id="KW-1185">Reference proteome</keyword>
<dbReference type="InterPro" id="IPR024607">
    <property type="entry name" value="Sulfatase_CS"/>
</dbReference>
<dbReference type="PANTHER" id="PTHR45953:SF1">
    <property type="entry name" value="IDURONATE 2-SULFATASE"/>
    <property type="match status" value="1"/>
</dbReference>
<sequence>MDKKRPNILFITCDQLRKDALGCYGNELIKTPNIDSIANAGIKFENTFVTSPACAPSRGSMLTGRMPSVHGLRINGVSLPKEEVSFIEVLRNAGYQTAGVGKMHFNPQWNFPPDNVDDLVTKPDTTKAISPQPQPWEFPFYGMDHCMLVEDHNAGPYGEYLLQHGFDPWKDPHSFTYPQSYCGKSSIPLEHSKSNWITDRALEFLDQTADESPFFVWISYVHPHHPFVAPESYDTMYEAEDMPLPVMSKAEREQWPFGYDRKWRAEEGSHESVGLHKFDECDWQRIKAHYYGMISHIDDQIGRILDRLRADGEFENTYIFFLADHGELLGDHGLLFKGAHYESVLNIPLLIQGPGISDSSESDSYLSMMDISATLLGFVDLPLPDGMMGCDLSDPISGDRPIPSRERVLVEDPFGPRTLLTPEYRITWHGYGEKGELYDRKADPENFVNLWSDASSADLKSEALDALVHELVLTVDPLPHRTTLC</sequence>
<dbReference type="GO" id="GO:0008484">
    <property type="term" value="F:sulfuric ester hydrolase activity"/>
    <property type="evidence" value="ECO:0007669"/>
    <property type="project" value="TreeGrafter"/>
</dbReference>
<proteinExistence type="inferred from homology"/>
<feature type="domain" description="Sulfatase N-terminal" evidence="4">
    <location>
        <begin position="6"/>
        <end position="379"/>
    </location>
</feature>
<dbReference type="Gene3D" id="3.40.720.10">
    <property type="entry name" value="Alkaline Phosphatase, subunit A"/>
    <property type="match status" value="1"/>
</dbReference>
<dbReference type="GO" id="GO:0005737">
    <property type="term" value="C:cytoplasm"/>
    <property type="evidence" value="ECO:0007669"/>
    <property type="project" value="TreeGrafter"/>
</dbReference>
<keyword evidence="5" id="KW-0808">Transferase</keyword>
<dbReference type="PROSITE" id="PS00149">
    <property type="entry name" value="SULFATASE_2"/>
    <property type="match status" value="1"/>
</dbReference>
<name>A0A7X1B3R3_9BACT</name>
<comment type="similarity">
    <text evidence="1">Belongs to the sulfatase family.</text>
</comment>
<dbReference type="GO" id="GO:0016740">
    <property type="term" value="F:transferase activity"/>
    <property type="evidence" value="ECO:0007669"/>
    <property type="project" value="UniProtKB-KW"/>
</dbReference>
<dbReference type="PANTHER" id="PTHR45953">
    <property type="entry name" value="IDURONATE 2-SULFATASE"/>
    <property type="match status" value="1"/>
</dbReference>
<evidence type="ECO:0000256" key="2">
    <source>
        <dbReference type="ARBA" id="ARBA00022723"/>
    </source>
</evidence>
<evidence type="ECO:0000256" key="3">
    <source>
        <dbReference type="ARBA" id="ARBA00022801"/>
    </source>
</evidence>
<evidence type="ECO:0000313" key="5">
    <source>
        <dbReference type="EMBL" id="MBC2603973.1"/>
    </source>
</evidence>
<dbReference type="EMBL" id="JACHVA010000137">
    <property type="protein sequence ID" value="MBC2603973.1"/>
    <property type="molecule type" value="Genomic_DNA"/>
</dbReference>
<dbReference type="SUPFAM" id="SSF53649">
    <property type="entry name" value="Alkaline phosphatase-like"/>
    <property type="match status" value="1"/>
</dbReference>
<comment type="caution">
    <text evidence="5">The sequence shown here is derived from an EMBL/GenBank/DDBJ whole genome shotgun (WGS) entry which is preliminary data.</text>
</comment>
<gene>
    <name evidence="5" type="ORF">H5P30_19505</name>
</gene>
<dbReference type="InterPro" id="IPR000917">
    <property type="entry name" value="Sulfatase_N"/>
</dbReference>